<dbReference type="Proteomes" id="UP000008237">
    <property type="component" value="Unassembled WGS sequence"/>
</dbReference>
<dbReference type="GO" id="GO:0005634">
    <property type="term" value="C:nucleus"/>
    <property type="evidence" value="ECO:0007669"/>
    <property type="project" value="TreeGrafter"/>
</dbReference>
<dbReference type="AlphaFoldDB" id="E2BN33"/>
<proteinExistence type="predicted"/>
<reference evidence="1 2" key="1">
    <citation type="journal article" date="2010" name="Science">
        <title>Genomic comparison of the ants Camponotus floridanus and Harpegnathos saltator.</title>
        <authorList>
            <person name="Bonasio R."/>
            <person name="Zhang G."/>
            <person name="Ye C."/>
            <person name="Mutti N.S."/>
            <person name="Fang X."/>
            <person name="Qin N."/>
            <person name="Donahue G."/>
            <person name="Yang P."/>
            <person name="Li Q."/>
            <person name="Li C."/>
            <person name="Zhang P."/>
            <person name="Huang Z."/>
            <person name="Berger S.L."/>
            <person name="Reinberg D."/>
            <person name="Wang J."/>
            <person name="Liebig J."/>
        </authorList>
    </citation>
    <scope>NUCLEOTIDE SEQUENCE [LARGE SCALE GENOMIC DNA]</scope>
    <source>
        <strain evidence="1 2">R22 G/1</strain>
    </source>
</reference>
<dbReference type="Gene3D" id="1.10.10.10">
    <property type="entry name" value="Winged helix-like DNA-binding domain superfamily/Winged helix DNA-binding domain"/>
    <property type="match status" value="1"/>
</dbReference>
<dbReference type="InParanoid" id="E2BN33"/>
<dbReference type="InterPro" id="IPR011513">
    <property type="entry name" value="Nse1"/>
</dbReference>
<dbReference type="PANTHER" id="PTHR20973:SF0">
    <property type="entry name" value="NON-STRUCTURAL MAINTENANCE OF CHROMOSOMES ELEMENT 1 HOMOLOG"/>
    <property type="match status" value="1"/>
</dbReference>
<dbReference type="PANTHER" id="PTHR20973">
    <property type="entry name" value="NON-SMC ELEMENT 1-RELATED"/>
    <property type="match status" value="1"/>
</dbReference>
<dbReference type="GO" id="GO:0000724">
    <property type="term" value="P:double-strand break repair via homologous recombination"/>
    <property type="evidence" value="ECO:0007669"/>
    <property type="project" value="TreeGrafter"/>
</dbReference>
<keyword evidence="2" id="KW-1185">Reference proteome</keyword>
<dbReference type="GO" id="GO:0030915">
    <property type="term" value="C:Smc5-Smc6 complex"/>
    <property type="evidence" value="ECO:0007669"/>
    <property type="project" value="InterPro"/>
</dbReference>
<dbReference type="InterPro" id="IPR036388">
    <property type="entry name" value="WH-like_DNA-bd_sf"/>
</dbReference>
<dbReference type="Gene3D" id="3.90.1150.220">
    <property type="match status" value="1"/>
</dbReference>
<organism evidence="2">
    <name type="scientific">Harpegnathos saltator</name>
    <name type="common">Jerdon's jumping ant</name>
    <dbReference type="NCBI Taxonomy" id="610380"/>
    <lineage>
        <taxon>Eukaryota</taxon>
        <taxon>Metazoa</taxon>
        <taxon>Ecdysozoa</taxon>
        <taxon>Arthropoda</taxon>
        <taxon>Hexapoda</taxon>
        <taxon>Insecta</taxon>
        <taxon>Pterygota</taxon>
        <taxon>Neoptera</taxon>
        <taxon>Endopterygota</taxon>
        <taxon>Hymenoptera</taxon>
        <taxon>Apocrita</taxon>
        <taxon>Aculeata</taxon>
        <taxon>Formicoidea</taxon>
        <taxon>Formicidae</taxon>
        <taxon>Ponerinae</taxon>
        <taxon>Ponerini</taxon>
        <taxon>Harpegnathos</taxon>
    </lineage>
</organism>
<dbReference type="GO" id="GO:0004842">
    <property type="term" value="F:ubiquitin-protein transferase activity"/>
    <property type="evidence" value="ECO:0007669"/>
    <property type="project" value="TreeGrafter"/>
</dbReference>
<dbReference type="STRING" id="610380.E2BN33"/>
<name>E2BN33_HARSA</name>
<evidence type="ECO:0000313" key="2">
    <source>
        <dbReference type="Proteomes" id="UP000008237"/>
    </source>
</evidence>
<dbReference type="EMBL" id="GL449382">
    <property type="protein sequence ID" value="EFN82937.1"/>
    <property type="molecule type" value="Genomic_DNA"/>
</dbReference>
<evidence type="ECO:0000313" key="1">
    <source>
        <dbReference type="EMBL" id="EFN82937.1"/>
    </source>
</evidence>
<protein>
    <submittedName>
        <fullName evidence="1">Non-structural maintenance of chromosomes element 1-like protein</fullName>
    </submittedName>
</protein>
<gene>
    <name evidence="1" type="ORF">EAI_15893</name>
</gene>
<accession>E2BN33</accession>
<dbReference type="OrthoDB" id="185455at2759"/>
<sequence>MAYSDKHKIILQTILHEEHNNVALVINAINAKLQHLNMAIKYINCEIDGKTYWILTNTVQDAIKGLYIGCSKAELDLLRNIYSTIASSSEGYVSSTWCLNLCSSLKVKLSKDNAQLFLNDMVEKKWLSWKVYFFYIILI</sequence>